<comment type="caution">
    <text evidence="1">The sequence shown here is derived from an EMBL/GenBank/DDBJ whole genome shotgun (WGS) entry which is preliminary data.</text>
</comment>
<evidence type="ECO:0000313" key="1">
    <source>
        <dbReference type="EMBL" id="GBP52870.1"/>
    </source>
</evidence>
<dbReference type="Proteomes" id="UP000299102">
    <property type="component" value="Unassembled WGS sequence"/>
</dbReference>
<dbReference type="AlphaFoldDB" id="A0A4C1WPU0"/>
<organism evidence="1 2">
    <name type="scientific">Eumeta variegata</name>
    <name type="common">Bagworm moth</name>
    <name type="synonym">Eumeta japonica</name>
    <dbReference type="NCBI Taxonomy" id="151549"/>
    <lineage>
        <taxon>Eukaryota</taxon>
        <taxon>Metazoa</taxon>
        <taxon>Ecdysozoa</taxon>
        <taxon>Arthropoda</taxon>
        <taxon>Hexapoda</taxon>
        <taxon>Insecta</taxon>
        <taxon>Pterygota</taxon>
        <taxon>Neoptera</taxon>
        <taxon>Endopterygota</taxon>
        <taxon>Lepidoptera</taxon>
        <taxon>Glossata</taxon>
        <taxon>Ditrysia</taxon>
        <taxon>Tineoidea</taxon>
        <taxon>Psychidae</taxon>
        <taxon>Oiketicinae</taxon>
        <taxon>Eumeta</taxon>
    </lineage>
</organism>
<name>A0A4C1WPU0_EUMVA</name>
<keyword evidence="2" id="KW-1185">Reference proteome</keyword>
<reference evidence="1 2" key="1">
    <citation type="journal article" date="2019" name="Commun. Biol.">
        <title>The bagworm genome reveals a unique fibroin gene that provides high tensile strength.</title>
        <authorList>
            <person name="Kono N."/>
            <person name="Nakamura H."/>
            <person name="Ohtoshi R."/>
            <person name="Tomita M."/>
            <person name="Numata K."/>
            <person name="Arakawa K."/>
        </authorList>
    </citation>
    <scope>NUCLEOTIDE SEQUENCE [LARGE SCALE GENOMIC DNA]</scope>
</reference>
<dbReference type="OrthoDB" id="425681at2759"/>
<proteinExistence type="predicted"/>
<sequence>MRSLRSMCGGSLKDRCRNSDVRERCGMKEDVVTRVGKGASRTVRRVPGPPRDSLVVVTSDGFVCEPIAPSGYLLLYAPVVSSAEPEHGDKFAKRIRVRIPLFRFYIP</sequence>
<accession>A0A4C1WPU0</accession>
<evidence type="ECO:0000313" key="2">
    <source>
        <dbReference type="Proteomes" id="UP000299102"/>
    </source>
</evidence>
<protein>
    <submittedName>
        <fullName evidence="1">Uncharacterized protein</fullName>
    </submittedName>
</protein>
<dbReference type="EMBL" id="BGZK01000611">
    <property type="protein sequence ID" value="GBP52870.1"/>
    <property type="molecule type" value="Genomic_DNA"/>
</dbReference>
<gene>
    <name evidence="1" type="ORF">EVAR_39034_1</name>
</gene>